<dbReference type="Pfam" id="PF21345">
    <property type="entry name" value="PcRGLX_2nd"/>
    <property type="match status" value="1"/>
</dbReference>
<evidence type="ECO:0000313" key="6">
    <source>
        <dbReference type="Proteomes" id="UP001139485"/>
    </source>
</evidence>
<proteinExistence type="predicted"/>
<dbReference type="InterPro" id="IPR006311">
    <property type="entry name" value="TAT_signal"/>
</dbReference>
<feature type="domain" description="PcRGLX/YetA-like central beta-sandwich" evidence="3">
    <location>
        <begin position="139"/>
        <end position="494"/>
    </location>
</feature>
<dbReference type="InterPro" id="IPR048329">
    <property type="entry name" value="PcRGLX_1st"/>
</dbReference>
<accession>A0A9X2IH75</accession>
<dbReference type="InterPro" id="IPR048331">
    <property type="entry name" value="PcRGLX/YetA_3rd"/>
</dbReference>
<dbReference type="RefSeq" id="WP_250828929.1">
    <property type="nucleotide sequence ID" value="NZ_JAMOIL010000048.1"/>
</dbReference>
<dbReference type="PANTHER" id="PTHR40081">
    <property type="entry name" value="CONCANAVALIN A-LIKE LECTIN/GLUCANASE"/>
    <property type="match status" value="1"/>
</dbReference>
<dbReference type="InterPro" id="IPR048330">
    <property type="entry name" value="PcRGLX/YetA_2nd"/>
</dbReference>
<dbReference type="Pfam" id="PF19501">
    <property type="entry name" value="PcRGLX_1st"/>
    <property type="match status" value="1"/>
</dbReference>
<evidence type="ECO:0000313" key="5">
    <source>
        <dbReference type="EMBL" id="MCM0622763.1"/>
    </source>
</evidence>
<keyword evidence="6" id="KW-1185">Reference proteome</keyword>
<feature type="chain" id="PRO_5040803639" evidence="1">
    <location>
        <begin position="27"/>
        <end position="911"/>
    </location>
</feature>
<sequence length="911" mass="97504">MNHPLQPSRRAVLGGFVAAAATAAVAGPLRPTAASAAGVLPLAGVGPDGQVPLRWLDGVPTTHAGSTFGLPWPRGARSAEAPLSLRSGDGEVPLQSWTLATWPDGSVKWSGHAVAAGAALADDLEVVDGQPVAPARPATVRRSGDRVVLGSGVASVTLAGSGTTPLREVTRSGRACAREGRLVLTIDDAPAGAPASTQDWVGVVTDLVVEQEGPVRAVARLSGHHEPVRGASAGSGGAGRPRLLPWTMRVAVTAGSDVVEVEHSFVHDADPATQLVSGLGLQVVVPLDDAPHDTHLRFAGEDRGVWGEPVRVLTGLRREPGAAVDEAQFAGTATPPVSQWAGQVADGYEDLPLWEEFSLRQHSADSFTVRKRTGADYRWLESAGWGRRAAGLGYVGGPSGGLGFGVQDFWQAFPRALDVTGAAGDAATVTLWAWSPHGEAMDMRGYAAAGHGLGLAYEDPREGFGDPVGIARSTRLELHALDATPSRPDFADRAEALQARAQLVSTPAVYHRAGVFGHWSLPDRSTARRTALEDAMVDTVDFYAGQVEERHWYGFWDHGDVMHTYDADRHEWRYDVGGFAWDNGELGTDGSLWYQFLRTGDAGTFRLAERMTRHISESDCYHSGPFAGLGSRHNVLHYGDGAKEARVNESYTKRFWHYVTASALAGDYLEATLQVDETMLVNPPLRDYYEPPAGVPTALRLGPDWYALVSNWLAAWERTGEDRWRRKIVTGMRDVAALPAGLFTGQLGGAVGFDPETGHITKLDTADFTGGYNLAMSFLGDQVMFELVDLVDVPEFRRTLLEFATYVQSSSAEKTAHFGRDFNPQVFKTIYSRVTAWAGVESDDADLRRRGWETYLADPAGEPWAATAQVSGPDSLGEVTEVPGVDIATNDASQRALAVIALLALAPDEAP</sequence>
<dbReference type="Proteomes" id="UP001139485">
    <property type="component" value="Unassembled WGS sequence"/>
</dbReference>
<dbReference type="AlphaFoldDB" id="A0A9X2IH75"/>
<reference evidence="5" key="1">
    <citation type="submission" date="2022-05" db="EMBL/GenBank/DDBJ databases">
        <authorList>
            <person name="Tuo L."/>
        </authorList>
    </citation>
    <scope>NUCLEOTIDE SEQUENCE</scope>
    <source>
        <strain evidence="5">BSK12Z-4</strain>
    </source>
</reference>
<name>A0A9X2IH75_9ACTN</name>
<dbReference type="PROSITE" id="PS51318">
    <property type="entry name" value="TAT"/>
    <property type="match status" value="1"/>
</dbReference>
<evidence type="ECO:0000259" key="3">
    <source>
        <dbReference type="Pfam" id="PF21345"/>
    </source>
</evidence>
<comment type="caution">
    <text evidence="5">The sequence shown here is derived from an EMBL/GenBank/DDBJ whole genome shotgun (WGS) entry which is preliminary data.</text>
</comment>
<organism evidence="5 6">
    <name type="scientific">Nocardioides bruguierae</name>
    <dbReference type="NCBI Taxonomy" id="2945102"/>
    <lineage>
        <taxon>Bacteria</taxon>
        <taxon>Bacillati</taxon>
        <taxon>Actinomycetota</taxon>
        <taxon>Actinomycetes</taxon>
        <taxon>Propionibacteriales</taxon>
        <taxon>Nocardioidaceae</taxon>
        <taxon>Nocardioides</taxon>
    </lineage>
</organism>
<keyword evidence="1" id="KW-0732">Signal</keyword>
<evidence type="ECO:0000259" key="4">
    <source>
        <dbReference type="Pfam" id="PF21346"/>
    </source>
</evidence>
<feature type="domain" description="PcRGLX/YetA-like C-terminal alpha/alpha toroid" evidence="4">
    <location>
        <begin position="501"/>
        <end position="910"/>
    </location>
</feature>
<dbReference type="InterPro" id="IPR045793">
    <property type="entry name" value="PcRGLX/YetA-like"/>
</dbReference>
<feature type="domain" description="PcRGLX/YetA-like N-terminal RIFT barrel" evidence="2">
    <location>
        <begin position="50"/>
        <end position="126"/>
    </location>
</feature>
<feature type="signal peptide" evidence="1">
    <location>
        <begin position="1"/>
        <end position="26"/>
    </location>
</feature>
<dbReference type="EMBL" id="JAMOIL010000048">
    <property type="protein sequence ID" value="MCM0622763.1"/>
    <property type="molecule type" value="Genomic_DNA"/>
</dbReference>
<dbReference type="Pfam" id="PF21346">
    <property type="entry name" value="PcRGLX_3rd"/>
    <property type="match status" value="1"/>
</dbReference>
<dbReference type="PANTHER" id="PTHR40081:SF1">
    <property type="entry name" value="TAT PATHWAY SIGNAL SEQUENCE DOMAIN PROTEIN"/>
    <property type="match status" value="1"/>
</dbReference>
<evidence type="ECO:0000259" key="2">
    <source>
        <dbReference type="Pfam" id="PF19501"/>
    </source>
</evidence>
<protein>
    <submittedName>
        <fullName evidence="5">Tat pathway signal sequence domain protein</fullName>
    </submittedName>
</protein>
<evidence type="ECO:0000256" key="1">
    <source>
        <dbReference type="SAM" id="SignalP"/>
    </source>
</evidence>
<gene>
    <name evidence="5" type="ORF">M8330_20955</name>
</gene>